<dbReference type="InterPro" id="IPR028322">
    <property type="entry name" value="PNRC-like_rgn"/>
</dbReference>
<accession>A0A3P6TX72</accession>
<dbReference type="EMBL" id="UYRX01000973">
    <property type="protein sequence ID" value="VDK87463.1"/>
    <property type="molecule type" value="Genomic_DNA"/>
</dbReference>
<reference evidence="1 2" key="1">
    <citation type="submission" date="2018-08" db="EMBL/GenBank/DDBJ databases">
        <authorList>
            <person name="Laetsch R D."/>
            <person name="Stevens L."/>
            <person name="Kumar S."/>
            <person name="Blaxter L. M."/>
        </authorList>
    </citation>
    <scope>NUCLEOTIDE SEQUENCE [LARGE SCALE GENOMIC DNA]</scope>
</reference>
<gene>
    <name evidence="1" type="ORF">NLS_LOCUS8162</name>
</gene>
<keyword evidence="2" id="KW-1185">Reference proteome</keyword>
<evidence type="ECO:0000313" key="1">
    <source>
        <dbReference type="EMBL" id="VDK87463.1"/>
    </source>
</evidence>
<dbReference type="GO" id="GO:0016071">
    <property type="term" value="P:mRNA metabolic process"/>
    <property type="evidence" value="ECO:0007669"/>
    <property type="project" value="UniProtKB-ARBA"/>
</dbReference>
<dbReference type="Pfam" id="PF15365">
    <property type="entry name" value="PNRC"/>
    <property type="match status" value="1"/>
</dbReference>
<sequence>MQSEAQWFVVVVTTKSTMHPMPTGIVYPVSSGIAYPMSPGIMHPASSRMTYSVPTRIMHPAPLGIRHPFPSGIRHPISSRVRHPISPGIRHPLQLGGTPPVSSVPLALLFSNGSVNASTTPVAAEIMRNVNHQMSDSHHRRGTHKDLLHTQSGILEQKNRNSKHRQKSEPHASLPAVDTSVTKNSTHVTSDVAMGIRIPTSVTASPCFSASAPAARLARHLRRQQQADIVNFAGAKFSESPQAKVVPLPPFMWCEEVSSLSCSGDEQSLSPTTEVIKLGTERHGEHHETSKWTKCSPGLQVMPSHCVAVLPSS</sequence>
<protein>
    <submittedName>
        <fullName evidence="1">Uncharacterized protein</fullName>
    </submittedName>
</protein>
<dbReference type="OMA" id="SGIMHPM"/>
<dbReference type="OrthoDB" id="5791232at2759"/>
<dbReference type="Proteomes" id="UP000277928">
    <property type="component" value="Unassembled WGS sequence"/>
</dbReference>
<dbReference type="STRING" id="42156.A0A3P6TX72"/>
<dbReference type="AlphaFoldDB" id="A0A3P6TX72"/>
<organism evidence="1 2">
    <name type="scientific">Litomosoides sigmodontis</name>
    <name type="common">Filarial nematode worm</name>
    <dbReference type="NCBI Taxonomy" id="42156"/>
    <lineage>
        <taxon>Eukaryota</taxon>
        <taxon>Metazoa</taxon>
        <taxon>Ecdysozoa</taxon>
        <taxon>Nematoda</taxon>
        <taxon>Chromadorea</taxon>
        <taxon>Rhabditida</taxon>
        <taxon>Spirurina</taxon>
        <taxon>Spiruromorpha</taxon>
        <taxon>Filarioidea</taxon>
        <taxon>Onchocercidae</taxon>
        <taxon>Litomosoides</taxon>
    </lineage>
</organism>
<evidence type="ECO:0000313" key="2">
    <source>
        <dbReference type="Proteomes" id="UP000277928"/>
    </source>
</evidence>
<proteinExistence type="predicted"/>
<name>A0A3P6TX72_LITSI</name>